<dbReference type="EMBL" id="BSYJ01000005">
    <property type="protein sequence ID" value="GMG88163.1"/>
    <property type="molecule type" value="Genomic_DNA"/>
</dbReference>
<organism evidence="1 2">
    <name type="scientific">Biformimicrobium ophioploci</name>
    <dbReference type="NCBI Taxonomy" id="3036711"/>
    <lineage>
        <taxon>Bacteria</taxon>
        <taxon>Pseudomonadati</taxon>
        <taxon>Pseudomonadota</taxon>
        <taxon>Gammaproteobacteria</taxon>
        <taxon>Cellvibrionales</taxon>
        <taxon>Microbulbiferaceae</taxon>
        <taxon>Biformimicrobium</taxon>
    </lineage>
</organism>
<comment type="caution">
    <text evidence="1">The sequence shown here is derived from an EMBL/GenBank/DDBJ whole genome shotgun (WGS) entry which is preliminary data.</text>
</comment>
<protein>
    <submittedName>
        <fullName evidence="1">Uncharacterized protein</fullName>
    </submittedName>
</protein>
<name>A0ABQ6M1G9_9GAMM</name>
<evidence type="ECO:0000313" key="1">
    <source>
        <dbReference type="EMBL" id="GMG88163.1"/>
    </source>
</evidence>
<dbReference type="RefSeq" id="WP_285764775.1">
    <property type="nucleotide sequence ID" value="NZ_BSYJ01000005.1"/>
</dbReference>
<proteinExistence type="predicted"/>
<gene>
    <name evidence="1" type="ORF">MNKW57_24840</name>
</gene>
<reference evidence="1 2" key="1">
    <citation type="submission" date="2023-04" db="EMBL/GenBank/DDBJ databases">
        <title>Marinobulbifer ophiurae gen. nov., sp. Nov., isolate from tissue of brittle star Ophioplocus japonicus.</title>
        <authorList>
            <person name="Kawano K."/>
            <person name="Sawayama S."/>
            <person name="Nakagawa S."/>
        </authorList>
    </citation>
    <scope>NUCLEOTIDE SEQUENCE [LARGE SCALE GENOMIC DNA]</scope>
    <source>
        <strain evidence="1 2">NKW57</strain>
    </source>
</reference>
<sequence>MTTETFEIIELTDGDIALRRAGHDEAPLVRIRFSSQSLNFLQDHKISVAKAMMEAGIQAVQEIHEDSVLDEEEQQAGAFDEDAELDEIALESRTLH</sequence>
<keyword evidence="2" id="KW-1185">Reference proteome</keyword>
<accession>A0ABQ6M1G9</accession>
<evidence type="ECO:0000313" key="2">
    <source>
        <dbReference type="Proteomes" id="UP001224392"/>
    </source>
</evidence>
<dbReference type="Proteomes" id="UP001224392">
    <property type="component" value="Unassembled WGS sequence"/>
</dbReference>